<dbReference type="InterPro" id="IPR051458">
    <property type="entry name" value="Cyt/Met_Dipeptidase"/>
</dbReference>
<dbReference type="Pfam" id="PF07687">
    <property type="entry name" value="M20_dimer"/>
    <property type="match status" value="1"/>
</dbReference>
<dbReference type="Proteomes" id="UP000306985">
    <property type="component" value="Unassembled WGS sequence"/>
</dbReference>
<evidence type="ECO:0000256" key="3">
    <source>
        <dbReference type="ARBA" id="ARBA00022801"/>
    </source>
</evidence>
<dbReference type="SUPFAM" id="SSF53187">
    <property type="entry name" value="Zn-dependent exopeptidases"/>
    <property type="match status" value="1"/>
</dbReference>
<organism evidence="5 6">
    <name type="scientific">Nakamurella flava</name>
    <dbReference type="NCBI Taxonomy" id="2576308"/>
    <lineage>
        <taxon>Bacteria</taxon>
        <taxon>Bacillati</taxon>
        <taxon>Actinomycetota</taxon>
        <taxon>Actinomycetes</taxon>
        <taxon>Nakamurellales</taxon>
        <taxon>Nakamurellaceae</taxon>
        <taxon>Nakamurella</taxon>
    </lineage>
</organism>
<feature type="domain" description="Peptidase M20 dimerisation" evidence="4">
    <location>
        <begin position="211"/>
        <end position="349"/>
    </location>
</feature>
<dbReference type="Gene3D" id="3.30.70.360">
    <property type="match status" value="1"/>
</dbReference>
<keyword evidence="3 5" id="KW-0378">Hydrolase</keyword>
<reference evidence="5 6" key="1">
    <citation type="submission" date="2019-05" db="EMBL/GenBank/DDBJ databases">
        <title>Nakamurella sp. N5BH11, whole genome shotgun sequence.</title>
        <authorList>
            <person name="Tuo L."/>
        </authorList>
    </citation>
    <scope>NUCLEOTIDE SEQUENCE [LARGE SCALE GENOMIC DNA]</scope>
    <source>
        <strain evidence="5 6">N5BH11</strain>
    </source>
</reference>
<keyword evidence="2" id="KW-0479">Metal-binding</keyword>
<evidence type="ECO:0000313" key="5">
    <source>
        <dbReference type="EMBL" id="TKV59211.1"/>
    </source>
</evidence>
<sequence>MTPPSADVARHVDDLLPALLDDLRTLIALPSIAFPGYPSEPVDRAADAVVDLLRRSGLSDARLLEIPDGYPAVYGEIPAPPGAPTVLLYAHYDVQPAPAEQGWKTDPFTPTDGPDGRIYGRGAADDKSGVVIHAGTLQVLTALAKGAAGRAFPIGVRVLIEGEEETVSHLEEFVEHHPELVQCDAFVIADMGNQSVGRPALTTTLRGDVSCTVSVRTLDHPLHSGLFGGPVPDALVALIRMLATLHDEHGNTVIPGVTSRAWDGAEPDEQVFRASAELADGVQLIGDGSLGSRLYSKPSATVLGIDAPTVAGSSNVLIPHARAKVSLRIVPGSDAGREQLCLLEHLRSVAPWGVQVEVEPVAQGWPFAVDETHPAVQAAESALVEAFGGAAVERLGCGGSIPLINTLAKVCPGAGVILWGAEDMARARIHASDESVDPAEIGRLVVAQVLTLLRLADPAAG</sequence>
<dbReference type="InterPro" id="IPR011650">
    <property type="entry name" value="Peptidase_M20_dimer"/>
</dbReference>
<keyword evidence="6" id="KW-1185">Reference proteome</keyword>
<name>A0A4U6QGD9_9ACTN</name>
<dbReference type="PANTHER" id="PTHR43270">
    <property type="entry name" value="BETA-ALA-HIS DIPEPTIDASE"/>
    <property type="match status" value="1"/>
</dbReference>
<dbReference type="OrthoDB" id="9761532at2"/>
<dbReference type="RefSeq" id="WP_137449833.1">
    <property type="nucleotide sequence ID" value="NZ_SZZH01000002.1"/>
</dbReference>
<dbReference type="Gene3D" id="3.40.630.10">
    <property type="entry name" value="Zn peptidases"/>
    <property type="match status" value="1"/>
</dbReference>
<evidence type="ECO:0000256" key="2">
    <source>
        <dbReference type="ARBA" id="ARBA00022723"/>
    </source>
</evidence>
<evidence type="ECO:0000256" key="1">
    <source>
        <dbReference type="ARBA" id="ARBA00022670"/>
    </source>
</evidence>
<accession>A0A4U6QGD9</accession>
<dbReference type="AlphaFoldDB" id="A0A4U6QGD9"/>
<evidence type="ECO:0000259" key="4">
    <source>
        <dbReference type="Pfam" id="PF07687"/>
    </source>
</evidence>
<dbReference type="NCBIfam" id="NF005914">
    <property type="entry name" value="PRK07907.1"/>
    <property type="match status" value="1"/>
</dbReference>
<gene>
    <name evidence="5" type="ORF">FDO65_11320</name>
</gene>
<keyword evidence="1" id="KW-0645">Protease</keyword>
<comment type="caution">
    <text evidence="5">The sequence shown here is derived from an EMBL/GenBank/DDBJ whole genome shotgun (WGS) entry which is preliminary data.</text>
</comment>
<dbReference type="GO" id="GO:0006508">
    <property type="term" value="P:proteolysis"/>
    <property type="evidence" value="ECO:0007669"/>
    <property type="project" value="UniProtKB-KW"/>
</dbReference>
<dbReference type="GO" id="GO:0008233">
    <property type="term" value="F:peptidase activity"/>
    <property type="evidence" value="ECO:0007669"/>
    <property type="project" value="UniProtKB-KW"/>
</dbReference>
<dbReference type="GO" id="GO:0046872">
    <property type="term" value="F:metal ion binding"/>
    <property type="evidence" value="ECO:0007669"/>
    <property type="project" value="UniProtKB-KW"/>
</dbReference>
<dbReference type="Pfam" id="PF01546">
    <property type="entry name" value="Peptidase_M20"/>
    <property type="match status" value="1"/>
</dbReference>
<evidence type="ECO:0000313" key="6">
    <source>
        <dbReference type="Proteomes" id="UP000306985"/>
    </source>
</evidence>
<dbReference type="InterPro" id="IPR002933">
    <property type="entry name" value="Peptidase_M20"/>
</dbReference>
<protein>
    <submittedName>
        <fullName evidence="5">M20/M25/M40 family metallo-hydrolase</fullName>
    </submittedName>
</protein>
<dbReference type="PANTHER" id="PTHR43270:SF12">
    <property type="entry name" value="SUCCINYL-DIAMINOPIMELATE DESUCCINYLASE"/>
    <property type="match status" value="1"/>
</dbReference>
<proteinExistence type="predicted"/>
<dbReference type="EMBL" id="SZZH01000002">
    <property type="protein sequence ID" value="TKV59211.1"/>
    <property type="molecule type" value="Genomic_DNA"/>
</dbReference>